<organism evidence="2 3">
    <name type="scientific">Marinobacter mobilis</name>
    <dbReference type="NCBI Taxonomy" id="488533"/>
    <lineage>
        <taxon>Bacteria</taxon>
        <taxon>Pseudomonadati</taxon>
        <taxon>Pseudomonadota</taxon>
        <taxon>Gammaproteobacteria</taxon>
        <taxon>Pseudomonadales</taxon>
        <taxon>Marinobacteraceae</taxon>
        <taxon>Marinobacter</taxon>
    </lineage>
</organism>
<evidence type="ECO:0000313" key="2">
    <source>
        <dbReference type="EMBL" id="SDW13359.1"/>
    </source>
</evidence>
<protein>
    <submittedName>
        <fullName evidence="2">Transcriptional regulator, AraC family</fullName>
    </submittedName>
</protein>
<dbReference type="RefSeq" id="WP_091811247.1">
    <property type="nucleotide sequence ID" value="NZ_FNNE01000001.1"/>
</dbReference>
<dbReference type="InterPro" id="IPR014729">
    <property type="entry name" value="Rossmann-like_a/b/a_fold"/>
</dbReference>
<dbReference type="AlphaFoldDB" id="A0A1H2R3T8"/>
<dbReference type="Proteomes" id="UP000199675">
    <property type="component" value="Unassembled WGS sequence"/>
</dbReference>
<dbReference type="EMBL" id="FNNE01000001">
    <property type="protein sequence ID" value="SDW13359.1"/>
    <property type="molecule type" value="Genomic_DNA"/>
</dbReference>
<dbReference type="OrthoDB" id="6368426at2"/>
<keyword evidence="3" id="KW-1185">Reference proteome</keyword>
<dbReference type="Gene3D" id="3.40.50.620">
    <property type="entry name" value="HUPs"/>
    <property type="match status" value="1"/>
</dbReference>
<dbReference type="Pfam" id="PF00582">
    <property type="entry name" value="Usp"/>
    <property type="match status" value="1"/>
</dbReference>
<evidence type="ECO:0000259" key="1">
    <source>
        <dbReference type="Pfam" id="PF00582"/>
    </source>
</evidence>
<evidence type="ECO:0000313" key="3">
    <source>
        <dbReference type="Proteomes" id="UP000199675"/>
    </source>
</evidence>
<accession>A0A1H2R3T8</accession>
<dbReference type="InterPro" id="IPR006016">
    <property type="entry name" value="UspA"/>
</dbReference>
<gene>
    <name evidence="2" type="ORF">SAMN04487960_101390</name>
</gene>
<dbReference type="STRING" id="488533.SAMN04487960_101390"/>
<sequence length="158" mass="17975">MNGDRKLKVLYACDPFRDLTSLNPGGGLFGPETASLLVVMVCEVPQESLSWFRKNLLPPHQLRTQVVAREEELQERMYDVVKHLESLGYEVDSKVLRGRLIGECIVDVAQQEAVDLILVERRRQSPWQRLLLGSVTDYLNRHADQPLLITPLLDGAIR</sequence>
<proteinExistence type="predicted"/>
<dbReference type="SUPFAM" id="SSF52402">
    <property type="entry name" value="Adenine nucleotide alpha hydrolases-like"/>
    <property type="match status" value="1"/>
</dbReference>
<reference evidence="2 3" key="1">
    <citation type="submission" date="2016-10" db="EMBL/GenBank/DDBJ databases">
        <authorList>
            <person name="de Groot N.N."/>
        </authorList>
    </citation>
    <scope>NUCLEOTIDE SEQUENCE [LARGE SCALE GENOMIC DNA]</scope>
    <source>
        <strain evidence="2 3">CGMCC 1.7059</strain>
    </source>
</reference>
<name>A0A1H2R3T8_9GAMM</name>
<feature type="domain" description="UspA" evidence="1">
    <location>
        <begin position="65"/>
        <end position="151"/>
    </location>
</feature>